<dbReference type="Proteomes" id="UP001221142">
    <property type="component" value="Unassembled WGS sequence"/>
</dbReference>
<feature type="compositionally biased region" description="Low complexity" evidence="1">
    <location>
        <begin position="59"/>
        <end position="71"/>
    </location>
</feature>
<feature type="compositionally biased region" description="Acidic residues" evidence="1">
    <location>
        <begin position="527"/>
        <end position="538"/>
    </location>
</feature>
<feature type="compositionally biased region" description="Basic and acidic residues" evidence="1">
    <location>
        <begin position="587"/>
        <end position="597"/>
    </location>
</feature>
<feature type="region of interest" description="Disordered" evidence="1">
    <location>
        <begin position="176"/>
        <end position="201"/>
    </location>
</feature>
<accession>A0AAD7CCM8</accession>
<feature type="region of interest" description="Disordered" evidence="1">
    <location>
        <begin position="516"/>
        <end position="641"/>
    </location>
</feature>
<feature type="compositionally biased region" description="Polar residues" evidence="1">
    <location>
        <begin position="570"/>
        <end position="580"/>
    </location>
</feature>
<feature type="compositionally biased region" description="Acidic residues" evidence="1">
    <location>
        <begin position="389"/>
        <end position="408"/>
    </location>
</feature>
<feature type="compositionally biased region" description="Low complexity" evidence="1">
    <location>
        <begin position="602"/>
        <end position="618"/>
    </location>
</feature>
<feature type="region of interest" description="Disordered" evidence="1">
    <location>
        <begin position="19"/>
        <end position="104"/>
    </location>
</feature>
<protein>
    <submittedName>
        <fullName evidence="2">Uncharacterized protein</fullName>
    </submittedName>
</protein>
<dbReference type="AlphaFoldDB" id="A0AAD7CCM8"/>
<evidence type="ECO:0000256" key="1">
    <source>
        <dbReference type="SAM" id="MobiDB-lite"/>
    </source>
</evidence>
<evidence type="ECO:0000313" key="3">
    <source>
        <dbReference type="Proteomes" id="UP001221142"/>
    </source>
</evidence>
<sequence length="654" mass="70050">MVFTPGIQYMLANSYAEFSPAAGSSSTGAGPSPSRPKQLFRKATKPASPPESIPALKDAAGTSSSLATLSAPKHSRSSPIARRLGSLRRTSDRGTRHGITSTSHKALRLLGTDIHPTPPVHTTPAFRSYTIYQDDSSSISESDVSTIGSGSEEGSSMLGVSYWAPSVWNVSVVEEGEGQHAQHSHPYLGDESGVGDEEADEADLESLPPMEFADAHDVHAGSPTAGAPPIMASQDELMRPPTPTPVEVSYWSPTTTYTSLSVEEGMSVAHPNRESQLTAPMEVSYWSPTTTYTTLSVQEGDGWQDEASVELDVDQADQPEVDLESLSPIEFALPWAGGPSADPAGIHATEVGAEDAARDAPTQPELQLPTPMEVSYWSPTTSYATLSVEEGEGESLGDDEQDEADGEESLLSWDSEGARAIRAIANGVEDANESRLPTPSPVEVSYWSPTTSYATPSFNEEESLADSDDSLSENDYGELQVDQVEQVDLVDVDVEGEDAGEDLDFLAPMEFALPLGNGSSTSVDIIDGGEEDDTDDDPPMPRPRTSTESRIWPTPNLSKHLPAVPEFDSPTPTQQRSDTPTPTPFIREPDPHADFLRHALTASKRSNSNSPASAASASGKVLIRTEKNGRGWGWTGEWNRGDIDAVREQLRSLK</sequence>
<feature type="compositionally biased region" description="Low complexity" evidence="1">
    <location>
        <begin position="19"/>
        <end position="32"/>
    </location>
</feature>
<proteinExistence type="predicted"/>
<feature type="region of interest" description="Disordered" evidence="1">
    <location>
        <begin position="453"/>
        <end position="473"/>
    </location>
</feature>
<organism evidence="2 3">
    <name type="scientific">Roridomyces roridus</name>
    <dbReference type="NCBI Taxonomy" id="1738132"/>
    <lineage>
        <taxon>Eukaryota</taxon>
        <taxon>Fungi</taxon>
        <taxon>Dikarya</taxon>
        <taxon>Basidiomycota</taxon>
        <taxon>Agaricomycotina</taxon>
        <taxon>Agaricomycetes</taxon>
        <taxon>Agaricomycetidae</taxon>
        <taxon>Agaricales</taxon>
        <taxon>Marasmiineae</taxon>
        <taxon>Mycenaceae</taxon>
        <taxon>Roridomyces</taxon>
    </lineage>
</organism>
<evidence type="ECO:0000313" key="2">
    <source>
        <dbReference type="EMBL" id="KAJ7644939.1"/>
    </source>
</evidence>
<dbReference type="EMBL" id="JARKIF010000003">
    <property type="protein sequence ID" value="KAJ7644939.1"/>
    <property type="molecule type" value="Genomic_DNA"/>
</dbReference>
<gene>
    <name evidence="2" type="ORF">FB45DRAFT_1053562</name>
</gene>
<comment type="caution">
    <text evidence="2">The sequence shown here is derived from an EMBL/GenBank/DDBJ whole genome shotgun (WGS) entry which is preliminary data.</text>
</comment>
<feature type="region of interest" description="Disordered" evidence="1">
    <location>
        <begin position="389"/>
        <end position="415"/>
    </location>
</feature>
<keyword evidence="3" id="KW-1185">Reference proteome</keyword>
<reference evidence="2" key="1">
    <citation type="submission" date="2023-03" db="EMBL/GenBank/DDBJ databases">
        <title>Massive genome expansion in bonnet fungi (Mycena s.s.) driven by repeated elements and novel gene families across ecological guilds.</title>
        <authorList>
            <consortium name="Lawrence Berkeley National Laboratory"/>
            <person name="Harder C.B."/>
            <person name="Miyauchi S."/>
            <person name="Viragh M."/>
            <person name="Kuo A."/>
            <person name="Thoen E."/>
            <person name="Andreopoulos B."/>
            <person name="Lu D."/>
            <person name="Skrede I."/>
            <person name="Drula E."/>
            <person name="Henrissat B."/>
            <person name="Morin E."/>
            <person name="Kohler A."/>
            <person name="Barry K."/>
            <person name="LaButti K."/>
            <person name="Morin E."/>
            <person name="Salamov A."/>
            <person name="Lipzen A."/>
            <person name="Mereny Z."/>
            <person name="Hegedus B."/>
            <person name="Baldrian P."/>
            <person name="Stursova M."/>
            <person name="Weitz H."/>
            <person name="Taylor A."/>
            <person name="Grigoriev I.V."/>
            <person name="Nagy L.G."/>
            <person name="Martin F."/>
            <person name="Kauserud H."/>
        </authorList>
    </citation>
    <scope>NUCLEOTIDE SEQUENCE</scope>
    <source>
        <strain evidence="2">9284</strain>
    </source>
</reference>
<feature type="compositionally biased region" description="Acidic residues" evidence="1">
    <location>
        <begin position="459"/>
        <end position="473"/>
    </location>
</feature>
<name>A0AAD7CCM8_9AGAR</name>